<dbReference type="EMBL" id="KI271584">
    <property type="protein sequence ID" value="ERL65963.1"/>
    <property type="molecule type" value="Genomic_DNA"/>
</dbReference>
<dbReference type="GO" id="GO:0005829">
    <property type="term" value="C:cytosol"/>
    <property type="evidence" value="ECO:0007669"/>
    <property type="project" value="TreeGrafter"/>
</dbReference>
<dbReference type="Pfam" id="PF02082">
    <property type="entry name" value="Rrf2"/>
    <property type="match status" value="1"/>
</dbReference>
<reference evidence="2" key="1">
    <citation type="journal article" date="2013" name="Genome Announc.">
        <title>Whole-Genome Sequencing of Lactobacillus shenzhenensis Strain LY-73T.</title>
        <authorList>
            <person name="Lin Z."/>
            <person name="Liu Z."/>
            <person name="Yang R."/>
            <person name="Zou Y."/>
            <person name="Wan D."/>
            <person name="Chen J."/>
            <person name="Guo M."/>
            <person name="Zhao J."/>
            <person name="Fang C."/>
            <person name="Yang R."/>
            <person name="Liu F."/>
        </authorList>
    </citation>
    <scope>NUCLEOTIDE SEQUENCE [LARGE SCALE GENOMIC DNA]</scope>
    <source>
        <strain evidence="2">LY-73</strain>
    </source>
</reference>
<dbReference type="Gene3D" id="1.10.10.10">
    <property type="entry name" value="Winged helix-like DNA-binding domain superfamily/Winged helix DNA-binding domain"/>
    <property type="match status" value="1"/>
</dbReference>
<dbReference type="PROSITE" id="PS51197">
    <property type="entry name" value="HTH_RRF2_2"/>
    <property type="match status" value="1"/>
</dbReference>
<gene>
    <name evidence="1" type="primary">yffB</name>
    <name evidence="1" type="ORF">L248_2039</name>
</gene>
<dbReference type="STRING" id="1231336.L248_2039"/>
<keyword evidence="2" id="KW-1185">Reference proteome</keyword>
<dbReference type="InterPro" id="IPR036390">
    <property type="entry name" value="WH_DNA-bd_sf"/>
</dbReference>
<name>U4TVU2_9LACO</name>
<evidence type="ECO:0000313" key="1">
    <source>
        <dbReference type="EMBL" id="ERL65963.1"/>
    </source>
</evidence>
<dbReference type="NCBIfam" id="TIGR00738">
    <property type="entry name" value="rrf2_super"/>
    <property type="match status" value="1"/>
</dbReference>
<dbReference type="HOGENOM" id="CLU_107144_1_0_9"/>
<dbReference type="SUPFAM" id="SSF46785">
    <property type="entry name" value="Winged helix' DNA-binding domain"/>
    <property type="match status" value="1"/>
</dbReference>
<dbReference type="eggNOG" id="COG1959">
    <property type="taxonomic scope" value="Bacteria"/>
</dbReference>
<dbReference type="PANTHER" id="PTHR33221:SF15">
    <property type="entry name" value="HTH-TYPE TRANSCRIPTIONAL REGULATOR YWGB-RELATED"/>
    <property type="match status" value="1"/>
</dbReference>
<protein>
    <submittedName>
        <fullName evidence="1">YffB</fullName>
    </submittedName>
</protein>
<dbReference type="AlphaFoldDB" id="U4TVU2"/>
<dbReference type="InterPro" id="IPR000944">
    <property type="entry name" value="Tscrpt_reg_Rrf2"/>
</dbReference>
<dbReference type="GO" id="GO:0003700">
    <property type="term" value="F:DNA-binding transcription factor activity"/>
    <property type="evidence" value="ECO:0007669"/>
    <property type="project" value="TreeGrafter"/>
</dbReference>
<dbReference type="PANTHER" id="PTHR33221">
    <property type="entry name" value="WINGED HELIX-TURN-HELIX TRANSCRIPTIONAL REGULATOR, RRF2 FAMILY"/>
    <property type="match status" value="1"/>
</dbReference>
<dbReference type="InterPro" id="IPR036388">
    <property type="entry name" value="WH-like_DNA-bd_sf"/>
</dbReference>
<dbReference type="Proteomes" id="UP000030647">
    <property type="component" value="Unassembled WGS sequence"/>
</dbReference>
<organism evidence="1 2">
    <name type="scientific">Schleiferilactobacillus shenzhenensis LY-73</name>
    <dbReference type="NCBI Taxonomy" id="1231336"/>
    <lineage>
        <taxon>Bacteria</taxon>
        <taxon>Bacillati</taxon>
        <taxon>Bacillota</taxon>
        <taxon>Bacilli</taxon>
        <taxon>Lactobacillales</taxon>
        <taxon>Lactobacillaceae</taxon>
        <taxon>Schleiferilactobacillus</taxon>
    </lineage>
</organism>
<evidence type="ECO:0000313" key="2">
    <source>
        <dbReference type="Proteomes" id="UP000030647"/>
    </source>
</evidence>
<accession>U4TVU2</accession>
<sequence length="159" mass="17554">MEQAVYVILLLSRLPQGKTLNSMTISARLGVSQSYLKKIIKALVREHLVDSAPGKNGGFSSARPLSQINMYQVFGAIEGKGSIFNSQYLINDFVEGKDNGNEQECVISEVMDTVEEKLRSALTSVTLDQLLQKIEKIYDISQLDAWIAEVTTPKTVTQG</sequence>
<proteinExistence type="predicted"/>